<sequence>MSEAKKCLQNSAASCYIVVVIDLTSAAIVGIIGLANKQVASCMVTGVLYLMA</sequence>
<dbReference type="Proteomes" id="UP000762676">
    <property type="component" value="Unassembled WGS sequence"/>
</dbReference>
<keyword evidence="1" id="KW-0812">Transmembrane</keyword>
<evidence type="ECO:0000256" key="1">
    <source>
        <dbReference type="SAM" id="Phobius"/>
    </source>
</evidence>
<evidence type="ECO:0000313" key="3">
    <source>
        <dbReference type="Proteomes" id="UP000762676"/>
    </source>
</evidence>
<dbReference type="EMBL" id="BMAT01007454">
    <property type="protein sequence ID" value="GFR64746.1"/>
    <property type="molecule type" value="Genomic_DNA"/>
</dbReference>
<protein>
    <submittedName>
        <fullName evidence="2">Uncharacterized protein</fullName>
    </submittedName>
</protein>
<accession>A0AAV4EX90</accession>
<name>A0AAV4EX90_9GAST</name>
<feature type="transmembrane region" description="Helical" evidence="1">
    <location>
        <begin position="12"/>
        <end position="35"/>
    </location>
</feature>
<reference evidence="2 3" key="1">
    <citation type="journal article" date="2021" name="Elife">
        <title>Chloroplast acquisition without the gene transfer in kleptoplastic sea slugs, Plakobranchus ocellatus.</title>
        <authorList>
            <person name="Maeda T."/>
            <person name="Takahashi S."/>
            <person name="Yoshida T."/>
            <person name="Shimamura S."/>
            <person name="Takaki Y."/>
            <person name="Nagai Y."/>
            <person name="Toyoda A."/>
            <person name="Suzuki Y."/>
            <person name="Arimoto A."/>
            <person name="Ishii H."/>
            <person name="Satoh N."/>
            <person name="Nishiyama T."/>
            <person name="Hasebe M."/>
            <person name="Maruyama T."/>
            <person name="Minagawa J."/>
            <person name="Obokata J."/>
            <person name="Shigenobu S."/>
        </authorList>
    </citation>
    <scope>NUCLEOTIDE SEQUENCE [LARGE SCALE GENOMIC DNA]</scope>
</reference>
<gene>
    <name evidence="2" type="ORF">ElyMa_003639700</name>
</gene>
<feature type="non-terminal residue" evidence="2">
    <location>
        <position position="52"/>
    </location>
</feature>
<evidence type="ECO:0000313" key="2">
    <source>
        <dbReference type="EMBL" id="GFR64746.1"/>
    </source>
</evidence>
<keyword evidence="1" id="KW-0472">Membrane</keyword>
<comment type="caution">
    <text evidence="2">The sequence shown here is derived from an EMBL/GenBank/DDBJ whole genome shotgun (WGS) entry which is preliminary data.</text>
</comment>
<keyword evidence="1" id="KW-1133">Transmembrane helix</keyword>
<organism evidence="2 3">
    <name type="scientific">Elysia marginata</name>
    <dbReference type="NCBI Taxonomy" id="1093978"/>
    <lineage>
        <taxon>Eukaryota</taxon>
        <taxon>Metazoa</taxon>
        <taxon>Spiralia</taxon>
        <taxon>Lophotrochozoa</taxon>
        <taxon>Mollusca</taxon>
        <taxon>Gastropoda</taxon>
        <taxon>Heterobranchia</taxon>
        <taxon>Euthyneura</taxon>
        <taxon>Panpulmonata</taxon>
        <taxon>Sacoglossa</taxon>
        <taxon>Placobranchoidea</taxon>
        <taxon>Plakobranchidae</taxon>
        <taxon>Elysia</taxon>
    </lineage>
</organism>
<dbReference type="AlphaFoldDB" id="A0AAV4EX90"/>
<keyword evidence="3" id="KW-1185">Reference proteome</keyword>
<proteinExistence type="predicted"/>